<proteinExistence type="predicted"/>
<gene>
    <name evidence="2" type="ORF">Tco_0770442</name>
</gene>
<sequence length="168" mass="19108">MRLCDIYIYDEDTVAATLKLVCERSGCVFFLEHGNEHCIFNPQSGNTRLNLLGTRLIHNDGEREEGSVEELQTCENHHDDGGDEKEDADFEPSTDEESDDDPYTKNSSNESNEDLDGYETEYLDLDDGRELDSEVDEGGEGTKPNIRFKKSNYPKYDPKQVPLYLKLG</sequence>
<name>A0ABQ4ZE79_9ASTR</name>
<protein>
    <recommendedName>
        <fullName evidence="4">Nucleoplasmin-like domain-containing protein</fullName>
    </recommendedName>
</protein>
<dbReference type="Proteomes" id="UP001151760">
    <property type="component" value="Unassembled WGS sequence"/>
</dbReference>
<keyword evidence="3" id="KW-1185">Reference proteome</keyword>
<evidence type="ECO:0000256" key="1">
    <source>
        <dbReference type="SAM" id="MobiDB-lite"/>
    </source>
</evidence>
<feature type="region of interest" description="Disordered" evidence="1">
    <location>
        <begin position="62"/>
        <end position="161"/>
    </location>
</feature>
<organism evidence="2 3">
    <name type="scientific">Tanacetum coccineum</name>
    <dbReference type="NCBI Taxonomy" id="301880"/>
    <lineage>
        <taxon>Eukaryota</taxon>
        <taxon>Viridiplantae</taxon>
        <taxon>Streptophyta</taxon>
        <taxon>Embryophyta</taxon>
        <taxon>Tracheophyta</taxon>
        <taxon>Spermatophyta</taxon>
        <taxon>Magnoliopsida</taxon>
        <taxon>eudicotyledons</taxon>
        <taxon>Gunneridae</taxon>
        <taxon>Pentapetalae</taxon>
        <taxon>asterids</taxon>
        <taxon>campanulids</taxon>
        <taxon>Asterales</taxon>
        <taxon>Asteraceae</taxon>
        <taxon>Asteroideae</taxon>
        <taxon>Anthemideae</taxon>
        <taxon>Anthemidinae</taxon>
        <taxon>Tanacetum</taxon>
    </lineage>
</organism>
<accession>A0ABQ4ZE79</accession>
<dbReference type="EMBL" id="BQNB010011227">
    <property type="protein sequence ID" value="GJS87806.1"/>
    <property type="molecule type" value="Genomic_DNA"/>
</dbReference>
<reference evidence="2" key="2">
    <citation type="submission" date="2022-01" db="EMBL/GenBank/DDBJ databases">
        <authorList>
            <person name="Yamashiro T."/>
            <person name="Shiraishi A."/>
            <person name="Satake H."/>
            <person name="Nakayama K."/>
        </authorList>
    </citation>
    <scope>NUCLEOTIDE SEQUENCE</scope>
</reference>
<reference evidence="2" key="1">
    <citation type="journal article" date="2022" name="Int. J. Mol. Sci.">
        <title>Draft Genome of Tanacetum Coccineum: Genomic Comparison of Closely Related Tanacetum-Family Plants.</title>
        <authorList>
            <person name="Yamashiro T."/>
            <person name="Shiraishi A."/>
            <person name="Nakayama K."/>
            <person name="Satake H."/>
        </authorList>
    </citation>
    <scope>NUCLEOTIDE SEQUENCE</scope>
</reference>
<comment type="caution">
    <text evidence="2">The sequence shown here is derived from an EMBL/GenBank/DDBJ whole genome shotgun (WGS) entry which is preliminary data.</text>
</comment>
<feature type="compositionally biased region" description="Acidic residues" evidence="1">
    <location>
        <begin position="111"/>
        <end position="125"/>
    </location>
</feature>
<evidence type="ECO:0000313" key="2">
    <source>
        <dbReference type="EMBL" id="GJS87806.1"/>
    </source>
</evidence>
<feature type="compositionally biased region" description="Acidic residues" evidence="1">
    <location>
        <begin position="81"/>
        <end position="101"/>
    </location>
</feature>
<evidence type="ECO:0008006" key="4">
    <source>
        <dbReference type="Google" id="ProtNLM"/>
    </source>
</evidence>
<evidence type="ECO:0000313" key="3">
    <source>
        <dbReference type="Proteomes" id="UP001151760"/>
    </source>
</evidence>